<dbReference type="Proteomes" id="UP001152797">
    <property type="component" value="Unassembled WGS sequence"/>
</dbReference>
<dbReference type="EMBL" id="CAMXCT020000273">
    <property type="protein sequence ID" value="CAL1129836.1"/>
    <property type="molecule type" value="Genomic_DNA"/>
</dbReference>
<evidence type="ECO:0000256" key="1">
    <source>
        <dbReference type="SAM" id="MobiDB-lite"/>
    </source>
</evidence>
<proteinExistence type="predicted"/>
<protein>
    <submittedName>
        <fullName evidence="5">Calcium-binding protein NCSA</fullName>
    </submittedName>
</protein>
<sequence>MIHCFNAVQKCCSGLCDGCGNACEACGRCSVDLCGGCEQTCKTCCRPLATITSKPLGCFVIIAAVLNLPAAAFAIASLQNPQLRACKVSNFCYGTVGIALINVTFSLYLQWRLDLSIRSGTEQGARALVQEASQIILYDFGFCFYVMFFVFSVVYSFLGIGWSADCPARDSAPIWAAVFLLLFAFWTALFSCCWGLAASCWGVLETIGISSSFANLFFGSTNSARERPAFVPAVPPAAPVWQTQPQPPGGATASQALYGGQ</sequence>
<dbReference type="EMBL" id="CAMXCT030000273">
    <property type="protein sequence ID" value="CAL4763773.1"/>
    <property type="molecule type" value="Genomic_DNA"/>
</dbReference>
<feature type="transmembrane region" description="Helical" evidence="2">
    <location>
        <begin position="56"/>
        <end position="76"/>
    </location>
</feature>
<evidence type="ECO:0000313" key="3">
    <source>
        <dbReference type="EMBL" id="CAI3976461.1"/>
    </source>
</evidence>
<dbReference type="AlphaFoldDB" id="A0A9P1FHR6"/>
<evidence type="ECO:0000313" key="5">
    <source>
        <dbReference type="EMBL" id="CAL4763773.1"/>
    </source>
</evidence>
<keyword evidence="2" id="KW-0472">Membrane</keyword>
<reference evidence="3" key="1">
    <citation type="submission" date="2022-10" db="EMBL/GenBank/DDBJ databases">
        <authorList>
            <person name="Chen Y."/>
            <person name="Dougan E. K."/>
            <person name="Chan C."/>
            <person name="Rhodes N."/>
            <person name="Thang M."/>
        </authorList>
    </citation>
    <scope>NUCLEOTIDE SEQUENCE</scope>
</reference>
<dbReference type="EMBL" id="CAMXCT010000273">
    <property type="protein sequence ID" value="CAI3976461.1"/>
    <property type="molecule type" value="Genomic_DNA"/>
</dbReference>
<comment type="caution">
    <text evidence="3">The sequence shown here is derived from an EMBL/GenBank/DDBJ whole genome shotgun (WGS) entry which is preliminary data.</text>
</comment>
<feature type="region of interest" description="Disordered" evidence="1">
    <location>
        <begin position="241"/>
        <end position="261"/>
    </location>
</feature>
<evidence type="ECO:0000313" key="4">
    <source>
        <dbReference type="EMBL" id="CAL1129836.1"/>
    </source>
</evidence>
<dbReference type="OrthoDB" id="10342067at2759"/>
<keyword evidence="2" id="KW-0812">Transmembrane</keyword>
<accession>A0A9P1FHR6</accession>
<feature type="transmembrane region" description="Helical" evidence="2">
    <location>
        <begin position="88"/>
        <end position="109"/>
    </location>
</feature>
<reference evidence="4" key="2">
    <citation type="submission" date="2024-04" db="EMBL/GenBank/DDBJ databases">
        <authorList>
            <person name="Chen Y."/>
            <person name="Shah S."/>
            <person name="Dougan E. K."/>
            <person name="Thang M."/>
            <person name="Chan C."/>
        </authorList>
    </citation>
    <scope>NUCLEOTIDE SEQUENCE [LARGE SCALE GENOMIC DNA]</scope>
</reference>
<feature type="transmembrane region" description="Helical" evidence="2">
    <location>
        <begin position="174"/>
        <end position="204"/>
    </location>
</feature>
<evidence type="ECO:0000313" key="6">
    <source>
        <dbReference type="Proteomes" id="UP001152797"/>
    </source>
</evidence>
<gene>
    <name evidence="3" type="ORF">C1SCF055_LOCUS4679</name>
</gene>
<evidence type="ECO:0000256" key="2">
    <source>
        <dbReference type="SAM" id="Phobius"/>
    </source>
</evidence>
<organism evidence="3">
    <name type="scientific">Cladocopium goreaui</name>
    <dbReference type="NCBI Taxonomy" id="2562237"/>
    <lineage>
        <taxon>Eukaryota</taxon>
        <taxon>Sar</taxon>
        <taxon>Alveolata</taxon>
        <taxon>Dinophyceae</taxon>
        <taxon>Suessiales</taxon>
        <taxon>Symbiodiniaceae</taxon>
        <taxon>Cladocopium</taxon>
    </lineage>
</organism>
<keyword evidence="6" id="KW-1185">Reference proteome</keyword>
<feature type="transmembrane region" description="Helical" evidence="2">
    <location>
        <begin position="136"/>
        <end position="162"/>
    </location>
</feature>
<keyword evidence="2" id="KW-1133">Transmembrane helix</keyword>
<name>A0A9P1FHR6_9DINO</name>